<feature type="domain" description="YetF C-terminal" evidence="8">
    <location>
        <begin position="98"/>
        <end position="165"/>
    </location>
</feature>
<dbReference type="GO" id="GO:0005886">
    <property type="term" value="C:plasma membrane"/>
    <property type="evidence" value="ECO:0007669"/>
    <property type="project" value="UniProtKB-SubCell"/>
</dbReference>
<sequence length="167" mass="18628">MVDFFGSVDWHTILTPKISLAELFVRATFMYFVLLVLMRIILKRQGGGIGTADVLVIVLLAEVSGNGFAAEYKSVVEGAVLIATILFWTYCIEWLAHRFTFISRILHSPTLLLIENGKMLRKNMRAELVTVEELMAQLRENGIDDCSKVKSACMEADGMISVVKADP</sequence>
<evidence type="ECO:0000256" key="5">
    <source>
        <dbReference type="ARBA" id="ARBA00022989"/>
    </source>
</evidence>
<keyword evidence="3" id="KW-1003">Cell membrane</keyword>
<comment type="caution">
    <text evidence="9">The sequence shown here is derived from an EMBL/GenBank/DDBJ whole genome shotgun (WGS) entry which is preliminary data.</text>
</comment>
<organism evidence="9 10">
    <name type="scientific">Telluria aromaticivorans</name>
    <dbReference type="NCBI Taxonomy" id="2725995"/>
    <lineage>
        <taxon>Bacteria</taxon>
        <taxon>Pseudomonadati</taxon>
        <taxon>Pseudomonadota</taxon>
        <taxon>Betaproteobacteria</taxon>
        <taxon>Burkholderiales</taxon>
        <taxon>Oxalobacteraceae</taxon>
        <taxon>Telluria group</taxon>
        <taxon>Telluria</taxon>
    </lineage>
</organism>
<evidence type="ECO:0000256" key="2">
    <source>
        <dbReference type="ARBA" id="ARBA00006448"/>
    </source>
</evidence>
<proteinExistence type="inferred from homology"/>
<comment type="similarity">
    <text evidence="2">Belongs to the UPF0702 family.</text>
</comment>
<keyword evidence="10" id="KW-1185">Reference proteome</keyword>
<keyword evidence="4 7" id="KW-0812">Transmembrane</keyword>
<evidence type="ECO:0000256" key="7">
    <source>
        <dbReference type="SAM" id="Phobius"/>
    </source>
</evidence>
<accession>A0A7Y2JV76</accession>
<dbReference type="Pfam" id="PF04239">
    <property type="entry name" value="DUF421"/>
    <property type="match status" value="1"/>
</dbReference>
<protein>
    <submittedName>
        <fullName evidence="9">DUF421 domain-containing protein</fullName>
    </submittedName>
</protein>
<dbReference type="PANTHER" id="PTHR34582">
    <property type="entry name" value="UPF0702 TRANSMEMBRANE PROTEIN YCAP"/>
    <property type="match status" value="1"/>
</dbReference>
<feature type="transmembrane region" description="Helical" evidence="7">
    <location>
        <begin position="78"/>
        <end position="96"/>
    </location>
</feature>
<dbReference type="Gene3D" id="3.30.240.20">
    <property type="entry name" value="bsu07140 like domains"/>
    <property type="match status" value="1"/>
</dbReference>
<dbReference type="Proteomes" id="UP000533905">
    <property type="component" value="Unassembled WGS sequence"/>
</dbReference>
<keyword evidence="5 7" id="KW-1133">Transmembrane helix</keyword>
<evidence type="ECO:0000313" key="9">
    <source>
        <dbReference type="EMBL" id="NNG21647.1"/>
    </source>
</evidence>
<name>A0A7Y2JV76_9BURK</name>
<dbReference type="AlphaFoldDB" id="A0A7Y2JV76"/>
<evidence type="ECO:0000256" key="4">
    <source>
        <dbReference type="ARBA" id="ARBA00022692"/>
    </source>
</evidence>
<evidence type="ECO:0000256" key="6">
    <source>
        <dbReference type="ARBA" id="ARBA00023136"/>
    </source>
</evidence>
<feature type="transmembrane region" description="Helical" evidence="7">
    <location>
        <begin position="54"/>
        <end position="72"/>
    </location>
</feature>
<dbReference type="EMBL" id="JABAIV010000001">
    <property type="protein sequence ID" value="NNG21647.1"/>
    <property type="molecule type" value="Genomic_DNA"/>
</dbReference>
<dbReference type="InterPro" id="IPR007353">
    <property type="entry name" value="DUF421"/>
</dbReference>
<feature type="transmembrane region" description="Helical" evidence="7">
    <location>
        <begin position="23"/>
        <end position="42"/>
    </location>
</feature>
<evidence type="ECO:0000256" key="1">
    <source>
        <dbReference type="ARBA" id="ARBA00004651"/>
    </source>
</evidence>
<evidence type="ECO:0000256" key="3">
    <source>
        <dbReference type="ARBA" id="ARBA00022475"/>
    </source>
</evidence>
<evidence type="ECO:0000259" key="8">
    <source>
        <dbReference type="Pfam" id="PF04239"/>
    </source>
</evidence>
<dbReference type="InterPro" id="IPR023090">
    <property type="entry name" value="UPF0702_alpha/beta_dom_sf"/>
</dbReference>
<dbReference type="PANTHER" id="PTHR34582:SF6">
    <property type="entry name" value="UPF0702 TRANSMEMBRANE PROTEIN YCAP"/>
    <property type="match status" value="1"/>
</dbReference>
<keyword evidence="6 7" id="KW-0472">Membrane</keyword>
<reference evidence="9 10" key="1">
    <citation type="submission" date="2020-04" db="EMBL/GenBank/DDBJ databases">
        <title>Massilia sp. nov., a cold adapted bacteria isolated from Arctic soil.</title>
        <authorList>
            <person name="Son J."/>
            <person name="Ka J.-O."/>
        </authorList>
    </citation>
    <scope>NUCLEOTIDE SEQUENCE [LARGE SCALE GENOMIC DNA]</scope>
    <source>
        <strain evidence="9 10">ML15P13</strain>
    </source>
</reference>
<evidence type="ECO:0000313" key="10">
    <source>
        <dbReference type="Proteomes" id="UP000533905"/>
    </source>
</evidence>
<dbReference type="RefSeq" id="WP_171080324.1">
    <property type="nucleotide sequence ID" value="NZ_JABAIV010000001.1"/>
</dbReference>
<comment type="subcellular location">
    <subcellularLocation>
        <location evidence="1">Cell membrane</location>
        <topology evidence="1">Multi-pass membrane protein</topology>
    </subcellularLocation>
</comment>
<gene>
    <name evidence="9" type="ORF">HGB41_01325</name>
</gene>